<dbReference type="Pfam" id="PF07715">
    <property type="entry name" value="Plug"/>
    <property type="match status" value="1"/>
</dbReference>
<evidence type="ECO:0000256" key="5">
    <source>
        <dbReference type="ARBA" id="ARBA00022692"/>
    </source>
</evidence>
<comment type="caution">
    <text evidence="15">The sequence shown here is derived from an EMBL/GenBank/DDBJ whole genome shotgun (WGS) entry which is preliminary data.</text>
</comment>
<keyword evidence="7 12" id="KW-0798">TonB box</keyword>
<evidence type="ECO:0000313" key="16">
    <source>
        <dbReference type="Proteomes" id="UP000019276"/>
    </source>
</evidence>
<evidence type="ECO:0000256" key="12">
    <source>
        <dbReference type="RuleBase" id="RU003357"/>
    </source>
</evidence>
<reference evidence="15 16" key="1">
    <citation type="journal article" date="2014" name="Genome Announc.">
        <title>Draft Genome Sequence of the Agar-Degrading Bacterium Catenovulum sp. Strain DS-2, Isolated from Intestines of Haliotis diversicolor.</title>
        <authorList>
            <person name="Shan D."/>
            <person name="Li X."/>
            <person name="Gu Z."/>
            <person name="Wei G."/>
            <person name="Gao Z."/>
            <person name="Shao Z."/>
        </authorList>
    </citation>
    <scope>NUCLEOTIDE SEQUENCE [LARGE SCALE GENOMIC DNA]</scope>
    <source>
        <strain evidence="15 16">DS-2</strain>
    </source>
</reference>
<evidence type="ECO:0000259" key="13">
    <source>
        <dbReference type="Pfam" id="PF00593"/>
    </source>
</evidence>
<dbReference type="InterPro" id="IPR037066">
    <property type="entry name" value="Plug_dom_sf"/>
</dbReference>
<feature type="domain" description="TonB-dependent receptor plug" evidence="14">
    <location>
        <begin position="47"/>
        <end position="146"/>
    </location>
</feature>
<evidence type="ECO:0000256" key="3">
    <source>
        <dbReference type="ARBA" id="ARBA00022448"/>
    </source>
</evidence>
<dbReference type="Pfam" id="PF00593">
    <property type="entry name" value="TonB_dep_Rec_b-barrel"/>
    <property type="match status" value="1"/>
</dbReference>
<dbReference type="RefSeq" id="WP_051479827.1">
    <property type="nucleotide sequence ID" value="NZ_ARZY01000021.1"/>
</dbReference>
<sequence>MSIHLAVIAKYCLFIFGIVTTLNTHTFANDKTKDIIEIVGEKTSFTTNYTLLKRDDFLGRNTNLSDILQKQAGIQIRQVGGLGNQVSISIRGSTDKQVQFYIDGQLINSGQFGSFDLNQLPLDQIQSIEISKSQAVGTGITPIGGVIKINTFDPEKAQTRFSGSIGSFDMADFSILKSTHLNAHQISANLSYLTTSNNYPYLVNTPLNSPNNPQVENLRNNDYQKINAYLNDSFVMGNHKIKASLQFIEQNKNLPRYNNNSDKNRASLDTYTRRMNISDDWLLGNGYFESLYFELNAESKNEIFLNKFESDTSTHERHDYQTNSGSINLSTLLNIGEISITPYSKTSYSEFQSQSTSGKKGEGCSGSNGCDIIAEQTQYHLGSRFEVESDAWAGHILINQLWDSSRNKINQLTSYPFVHKHSNYSYFTFDSSVRYQINSSQQASLNAAKGVRIPTLFERYGDRGMFKGNDDLMPEESQTLALSYDYATKDWQFTPSIYLTEQENAIVAIFNTSGVGSYENIAKSTIMGVELITHYSLSNNLDLAFNLALIDSNTQSDKTQFNNKMLPGIYHQQYQAELNYKINQLTTLSLSASHEQDLYFSRANILTEKGKAERTLVDFNANYKFGNWRIAFQALNLFDKTYQDLANRPAIGRSFKLSFTFEDIN</sequence>
<evidence type="ECO:0000256" key="6">
    <source>
        <dbReference type="ARBA" id="ARBA00022729"/>
    </source>
</evidence>
<dbReference type="GO" id="GO:0015344">
    <property type="term" value="F:siderophore uptake transmembrane transporter activity"/>
    <property type="evidence" value="ECO:0007669"/>
    <property type="project" value="TreeGrafter"/>
</dbReference>
<evidence type="ECO:0000256" key="10">
    <source>
        <dbReference type="ARBA" id="ARBA00023237"/>
    </source>
</evidence>
<evidence type="ECO:0000259" key="14">
    <source>
        <dbReference type="Pfam" id="PF07715"/>
    </source>
</evidence>
<comment type="subcellular location">
    <subcellularLocation>
        <location evidence="1 11">Cell outer membrane</location>
        <topology evidence="1 11">Multi-pass membrane protein</topology>
    </subcellularLocation>
</comment>
<keyword evidence="5 11" id="KW-0812">Transmembrane</keyword>
<dbReference type="Proteomes" id="UP000019276">
    <property type="component" value="Unassembled WGS sequence"/>
</dbReference>
<dbReference type="SUPFAM" id="SSF56935">
    <property type="entry name" value="Porins"/>
    <property type="match status" value="1"/>
</dbReference>
<evidence type="ECO:0000256" key="2">
    <source>
        <dbReference type="ARBA" id="ARBA00008143"/>
    </source>
</evidence>
<dbReference type="PANTHER" id="PTHR30069">
    <property type="entry name" value="TONB-DEPENDENT OUTER MEMBRANE RECEPTOR"/>
    <property type="match status" value="1"/>
</dbReference>
<dbReference type="Gene3D" id="2.40.170.20">
    <property type="entry name" value="TonB-dependent receptor, beta-barrel domain"/>
    <property type="match status" value="1"/>
</dbReference>
<evidence type="ECO:0000256" key="7">
    <source>
        <dbReference type="ARBA" id="ARBA00023077"/>
    </source>
</evidence>
<proteinExistence type="inferred from homology"/>
<dbReference type="InterPro" id="IPR039426">
    <property type="entry name" value="TonB-dep_rcpt-like"/>
</dbReference>
<dbReference type="GO" id="GO:0044718">
    <property type="term" value="P:siderophore transmembrane transport"/>
    <property type="evidence" value="ECO:0007669"/>
    <property type="project" value="TreeGrafter"/>
</dbReference>
<dbReference type="InterPro" id="IPR000531">
    <property type="entry name" value="Beta-barrel_TonB"/>
</dbReference>
<dbReference type="PROSITE" id="PS52016">
    <property type="entry name" value="TONB_DEPENDENT_REC_3"/>
    <property type="match status" value="1"/>
</dbReference>
<organism evidence="15 16">
    <name type="scientific">Catenovulum agarivorans DS-2</name>
    <dbReference type="NCBI Taxonomy" id="1328313"/>
    <lineage>
        <taxon>Bacteria</taxon>
        <taxon>Pseudomonadati</taxon>
        <taxon>Pseudomonadota</taxon>
        <taxon>Gammaproteobacteria</taxon>
        <taxon>Alteromonadales</taxon>
        <taxon>Alteromonadaceae</taxon>
        <taxon>Catenovulum</taxon>
    </lineage>
</organism>
<protein>
    <recommendedName>
        <fullName evidence="17">TonB-dependent receptor</fullName>
    </recommendedName>
</protein>
<dbReference type="OrthoDB" id="9764669at2"/>
<comment type="similarity">
    <text evidence="2">Belongs to the TonB-dependent receptor family. Hemoglobin/haptoglobin binding protein subfamily.</text>
</comment>
<name>W7QL41_9ALTE</name>
<dbReference type="GO" id="GO:0009279">
    <property type="term" value="C:cell outer membrane"/>
    <property type="evidence" value="ECO:0007669"/>
    <property type="project" value="UniProtKB-SubCell"/>
</dbReference>
<keyword evidence="4 11" id="KW-1134">Transmembrane beta strand</keyword>
<dbReference type="STRING" id="1328313.DS2_11758"/>
<keyword evidence="8 11" id="KW-0472">Membrane</keyword>
<dbReference type="InterPro" id="IPR012910">
    <property type="entry name" value="Plug_dom"/>
</dbReference>
<gene>
    <name evidence="15" type="ORF">DS2_11758</name>
</gene>
<dbReference type="PANTHER" id="PTHR30069:SF29">
    <property type="entry name" value="HEMOGLOBIN AND HEMOGLOBIN-HAPTOGLOBIN-BINDING PROTEIN 1-RELATED"/>
    <property type="match status" value="1"/>
</dbReference>
<accession>W7QL41</accession>
<dbReference type="eggNOG" id="COG4206">
    <property type="taxonomic scope" value="Bacteria"/>
</dbReference>
<dbReference type="AlphaFoldDB" id="W7QL41"/>
<evidence type="ECO:0000256" key="8">
    <source>
        <dbReference type="ARBA" id="ARBA00023136"/>
    </source>
</evidence>
<dbReference type="InterPro" id="IPR036942">
    <property type="entry name" value="Beta-barrel_TonB_sf"/>
</dbReference>
<feature type="domain" description="TonB-dependent receptor-like beta-barrel" evidence="13">
    <location>
        <begin position="215"/>
        <end position="637"/>
    </location>
</feature>
<keyword evidence="6" id="KW-0732">Signal</keyword>
<evidence type="ECO:0000256" key="11">
    <source>
        <dbReference type="PROSITE-ProRule" id="PRU01360"/>
    </source>
</evidence>
<keyword evidence="9" id="KW-0675">Receptor</keyword>
<dbReference type="Gene3D" id="2.170.130.10">
    <property type="entry name" value="TonB-dependent receptor, plug domain"/>
    <property type="match status" value="1"/>
</dbReference>
<evidence type="ECO:0000313" key="15">
    <source>
        <dbReference type="EMBL" id="EWH09642.1"/>
    </source>
</evidence>
<keyword evidence="3 11" id="KW-0813">Transport</keyword>
<evidence type="ECO:0000256" key="4">
    <source>
        <dbReference type="ARBA" id="ARBA00022452"/>
    </source>
</evidence>
<dbReference type="EMBL" id="ARZY01000021">
    <property type="protein sequence ID" value="EWH09642.1"/>
    <property type="molecule type" value="Genomic_DNA"/>
</dbReference>
<evidence type="ECO:0008006" key="17">
    <source>
        <dbReference type="Google" id="ProtNLM"/>
    </source>
</evidence>
<evidence type="ECO:0000256" key="1">
    <source>
        <dbReference type="ARBA" id="ARBA00004571"/>
    </source>
</evidence>
<evidence type="ECO:0000256" key="9">
    <source>
        <dbReference type="ARBA" id="ARBA00023170"/>
    </source>
</evidence>
<keyword evidence="10 11" id="KW-0998">Cell outer membrane</keyword>
<keyword evidence="16" id="KW-1185">Reference proteome</keyword>